<dbReference type="EMBL" id="QGMI01000015">
    <property type="protein sequence ID" value="TVY49305.1"/>
    <property type="molecule type" value="Genomic_DNA"/>
</dbReference>
<dbReference type="Proteomes" id="UP000443090">
    <property type="component" value="Unassembled WGS sequence"/>
</dbReference>
<reference evidence="3 4" key="1">
    <citation type="submission" date="2018-05" db="EMBL/GenBank/DDBJ databases">
        <title>Genome sequencing and assembly of the regulated plant pathogen Lachnellula willkommii and related sister species for the development of diagnostic species identification markers.</title>
        <authorList>
            <person name="Giroux E."/>
            <person name="Bilodeau G."/>
        </authorList>
    </citation>
    <scope>NUCLEOTIDE SEQUENCE [LARGE SCALE GENOMIC DNA]</scope>
    <source>
        <strain evidence="3 4">CBS 160.35</strain>
    </source>
</reference>
<feature type="transmembrane region" description="Helical" evidence="1">
    <location>
        <begin position="65"/>
        <end position="89"/>
    </location>
</feature>
<gene>
    <name evidence="3" type="ORF">LOCC1_G000700</name>
</gene>
<dbReference type="AlphaFoldDB" id="A0A8H8S6N7"/>
<keyword evidence="1" id="KW-1133">Transmembrane helix</keyword>
<sequence length="134" mass="13524">MQFNVVALALATMATVASAGSITTVYACASTTSSVAGVPAPTGAAAPTVASTGGVSAPTPTSSPIAYAGAASLNGVSAFGIVVAGGVALHLRFRIFNMTITTFRFFMAARYPVICTGKYGVDVRRNALRVADMR</sequence>
<feature type="signal peptide" evidence="2">
    <location>
        <begin position="1"/>
        <end position="19"/>
    </location>
</feature>
<keyword evidence="4" id="KW-1185">Reference proteome</keyword>
<dbReference type="OrthoDB" id="3551079at2759"/>
<protein>
    <submittedName>
        <fullName evidence="3">Uncharacterized protein</fullName>
    </submittedName>
</protein>
<keyword evidence="2" id="KW-0732">Signal</keyword>
<name>A0A8H8S6N7_9HELO</name>
<evidence type="ECO:0000313" key="4">
    <source>
        <dbReference type="Proteomes" id="UP000443090"/>
    </source>
</evidence>
<proteinExistence type="predicted"/>
<accession>A0A8H8S6N7</accession>
<feature type="chain" id="PRO_5034259995" evidence="2">
    <location>
        <begin position="20"/>
        <end position="134"/>
    </location>
</feature>
<evidence type="ECO:0000313" key="3">
    <source>
        <dbReference type="EMBL" id="TVY49305.1"/>
    </source>
</evidence>
<keyword evidence="1" id="KW-0812">Transmembrane</keyword>
<comment type="caution">
    <text evidence="3">The sequence shown here is derived from an EMBL/GenBank/DDBJ whole genome shotgun (WGS) entry which is preliminary data.</text>
</comment>
<organism evidence="3 4">
    <name type="scientific">Lachnellula occidentalis</name>
    <dbReference type="NCBI Taxonomy" id="215460"/>
    <lineage>
        <taxon>Eukaryota</taxon>
        <taxon>Fungi</taxon>
        <taxon>Dikarya</taxon>
        <taxon>Ascomycota</taxon>
        <taxon>Pezizomycotina</taxon>
        <taxon>Leotiomycetes</taxon>
        <taxon>Helotiales</taxon>
        <taxon>Lachnaceae</taxon>
        <taxon>Lachnellula</taxon>
    </lineage>
</organism>
<keyword evidence="1" id="KW-0472">Membrane</keyword>
<evidence type="ECO:0000256" key="1">
    <source>
        <dbReference type="SAM" id="Phobius"/>
    </source>
</evidence>
<evidence type="ECO:0000256" key="2">
    <source>
        <dbReference type="SAM" id="SignalP"/>
    </source>
</evidence>